<comment type="similarity">
    <text evidence="1">Belongs to the GST superfamily.</text>
</comment>
<evidence type="ECO:0000313" key="5">
    <source>
        <dbReference type="Proteomes" id="UP000005952"/>
    </source>
</evidence>
<dbReference type="CDD" id="cd03048">
    <property type="entry name" value="GST_N_Ure2p_like"/>
    <property type="match status" value="1"/>
</dbReference>
<dbReference type="InterPro" id="IPR010987">
    <property type="entry name" value="Glutathione-S-Trfase_C-like"/>
</dbReference>
<evidence type="ECO:0000256" key="1">
    <source>
        <dbReference type="RuleBase" id="RU003494"/>
    </source>
</evidence>
<protein>
    <submittedName>
        <fullName evidence="4">Glutathione S-transferase</fullName>
    </submittedName>
</protein>
<dbReference type="PROSITE" id="PS50404">
    <property type="entry name" value="GST_NTER"/>
    <property type="match status" value="1"/>
</dbReference>
<evidence type="ECO:0000259" key="2">
    <source>
        <dbReference type="PROSITE" id="PS50404"/>
    </source>
</evidence>
<dbReference type="PROSITE" id="PS50405">
    <property type="entry name" value="GST_CTER"/>
    <property type="match status" value="1"/>
</dbReference>
<evidence type="ECO:0000259" key="3">
    <source>
        <dbReference type="PROSITE" id="PS50405"/>
    </source>
</evidence>
<dbReference type="SUPFAM" id="SSF47616">
    <property type="entry name" value="GST C-terminal domain-like"/>
    <property type="match status" value="1"/>
</dbReference>
<dbReference type="Gene3D" id="1.20.1050.10">
    <property type="match status" value="1"/>
</dbReference>
<dbReference type="AlphaFoldDB" id="N0B8S9"/>
<feature type="domain" description="GST C-terminal" evidence="3">
    <location>
        <begin position="97"/>
        <end position="222"/>
    </location>
</feature>
<dbReference type="InterPro" id="IPR040079">
    <property type="entry name" value="Glutathione_S-Trfase"/>
</dbReference>
<keyword evidence="4" id="KW-0808">Transferase</keyword>
<dbReference type="InterPro" id="IPR036282">
    <property type="entry name" value="Glutathione-S-Trfase_C_sf"/>
</dbReference>
<reference evidence="4 5" key="1">
    <citation type="journal article" date="2013" name="Genome Announc.">
        <title>Genome sequences for three denitrifying bacterial strains isolated from a uranium- and nitrate-contaminated subsurface environment.</title>
        <authorList>
            <person name="Venkatramanan R."/>
            <person name="Prakash O."/>
            <person name="Woyke T."/>
            <person name="Chain P."/>
            <person name="Goodwin L.A."/>
            <person name="Watson D."/>
            <person name="Brooks S."/>
            <person name="Kostka J.E."/>
            <person name="Green S.J."/>
        </authorList>
    </citation>
    <scope>NUCLEOTIDE SEQUENCE [LARGE SCALE GENOMIC DNA]</scope>
    <source>
        <strain evidence="4 5">1NES1</strain>
    </source>
</reference>
<dbReference type="OrthoDB" id="9803562at2"/>
<dbReference type="SFLD" id="SFLDS00019">
    <property type="entry name" value="Glutathione_Transferase_(cytos"/>
    <property type="match status" value="1"/>
</dbReference>
<keyword evidence="5" id="KW-1185">Reference proteome</keyword>
<gene>
    <name evidence="4" type="ORF">HYPDE_35103</name>
</gene>
<accession>N0B8S9</accession>
<dbReference type="HOGENOM" id="CLU_011226_14_4_5"/>
<dbReference type="EMBL" id="CP005587">
    <property type="protein sequence ID" value="AGK58692.1"/>
    <property type="molecule type" value="Genomic_DNA"/>
</dbReference>
<dbReference type="RefSeq" id="WP_015598711.1">
    <property type="nucleotide sequence ID" value="NC_021172.1"/>
</dbReference>
<dbReference type="GO" id="GO:0016740">
    <property type="term" value="F:transferase activity"/>
    <property type="evidence" value="ECO:0007669"/>
    <property type="project" value="UniProtKB-KW"/>
</dbReference>
<dbReference type="InterPro" id="IPR036249">
    <property type="entry name" value="Thioredoxin-like_sf"/>
</dbReference>
<evidence type="ECO:0000313" key="4">
    <source>
        <dbReference type="EMBL" id="AGK58692.1"/>
    </source>
</evidence>
<dbReference type="SFLD" id="SFLDG00358">
    <property type="entry name" value="Main_(cytGST)"/>
    <property type="match status" value="1"/>
</dbReference>
<dbReference type="SUPFAM" id="SSF52833">
    <property type="entry name" value="Thioredoxin-like"/>
    <property type="match status" value="1"/>
</dbReference>
<dbReference type="Proteomes" id="UP000005952">
    <property type="component" value="Chromosome"/>
</dbReference>
<dbReference type="PANTHER" id="PTHR44051:SF8">
    <property type="entry name" value="GLUTATHIONE S-TRANSFERASE GSTA"/>
    <property type="match status" value="1"/>
</dbReference>
<dbReference type="InterPro" id="IPR004045">
    <property type="entry name" value="Glutathione_S-Trfase_N"/>
</dbReference>
<dbReference type="InterPro" id="IPR004046">
    <property type="entry name" value="GST_C"/>
</dbReference>
<organism evidence="4 5">
    <name type="scientific">Hyphomicrobium denitrificans 1NES1</name>
    <dbReference type="NCBI Taxonomy" id="670307"/>
    <lineage>
        <taxon>Bacteria</taxon>
        <taxon>Pseudomonadati</taxon>
        <taxon>Pseudomonadota</taxon>
        <taxon>Alphaproteobacteria</taxon>
        <taxon>Hyphomicrobiales</taxon>
        <taxon>Hyphomicrobiaceae</taxon>
        <taxon>Hyphomicrobium</taxon>
    </lineage>
</organism>
<dbReference type="PANTHER" id="PTHR44051">
    <property type="entry name" value="GLUTATHIONE S-TRANSFERASE-RELATED"/>
    <property type="match status" value="1"/>
</dbReference>
<proteinExistence type="inferred from homology"/>
<dbReference type="Gene3D" id="3.40.30.10">
    <property type="entry name" value="Glutaredoxin"/>
    <property type="match status" value="1"/>
</dbReference>
<dbReference type="SFLD" id="SFLDG01151">
    <property type="entry name" value="Main.2:_Nu-like"/>
    <property type="match status" value="1"/>
</dbReference>
<sequence>MQDDGLDETITLYFWSTPNGYKISIMLEELGAPYRAEFIDINKGEQFAPEFLAVSPNNRIPAIVDPDGPDGQPLSLFESGAILQYLGRKFGAFYPSSERAKAEIDQWVFWHVGGLGPMAGQCEHFRYSAPEKIPYAINRYTKEVERLFGILEKRLQGRQYIAGAYSIADIANFTWTRVWPELGQDIRKFPNIEGWLSRIAERPSVARGLALRKPQVSRNKQA</sequence>
<dbReference type="STRING" id="670307.HYPDE_35103"/>
<dbReference type="Pfam" id="PF02798">
    <property type="entry name" value="GST_N"/>
    <property type="match status" value="1"/>
</dbReference>
<dbReference type="KEGG" id="hdt:HYPDE_35103"/>
<dbReference type="eggNOG" id="COG0625">
    <property type="taxonomic scope" value="Bacteria"/>
</dbReference>
<name>N0B8S9_9HYPH</name>
<feature type="domain" description="GST N-terminal" evidence="2">
    <location>
        <begin position="7"/>
        <end position="94"/>
    </location>
</feature>
<dbReference type="Pfam" id="PF00043">
    <property type="entry name" value="GST_C"/>
    <property type="match status" value="1"/>
</dbReference>